<dbReference type="PANTHER" id="PTHR34219:SF3">
    <property type="entry name" value="BLL7967 PROTEIN"/>
    <property type="match status" value="1"/>
</dbReference>
<sequence length="190" mass="22169">MSRSNSKRRFKNIVGFIHLWLGLVSGLVFFIMALTGAIYCFQPELSKLTQSHLSIKKETGPYLAVSRLKEIAAQQLPDKKPTRIIYKDRDEPVVVHFIKRGKEAYYWAVFLNPYSGEVLKVQNMDDEFFRFMLRGHMYLWFPQTVGKTITGISMIIFTIMIISGIVLWWPRNRGARKTSFKVKWGRLQSD</sequence>
<keyword evidence="1" id="KW-0812">Transmembrane</keyword>
<evidence type="ECO:0000256" key="1">
    <source>
        <dbReference type="SAM" id="Phobius"/>
    </source>
</evidence>
<evidence type="ECO:0000313" key="3">
    <source>
        <dbReference type="Proteomes" id="UP001165367"/>
    </source>
</evidence>
<organism evidence="2 3">
    <name type="scientific">Terrimonas ginsenosidimutans</name>
    <dbReference type="NCBI Taxonomy" id="2908004"/>
    <lineage>
        <taxon>Bacteria</taxon>
        <taxon>Pseudomonadati</taxon>
        <taxon>Bacteroidota</taxon>
        <taxon>Chitinophagia</taxon>
        <taxon>Chitinophagales</taxon>
        <taxon>Chitinophagaceae</taxon>
        <taxon>Terrimonas</taxon>
    </lineage>
</organism>
<dbReference type="InterPro" id="IPR005625">
    <property type="entry name" value="PepSY-ass_TM"/>
</dbReference>
<dbReference type="PANTHER" id="PTHR34219">
    <property type="entry name" value="IRON-REGULATED INNER MEMBRANE PROTEIN-RELATED"/>
    <property type="match status" value="1"/>
</dbReference>
<proteinExistence type="predicted"/>
<name>A0ABS9KUY5_9BACT</name>
<dbReference type="EMBL" id="JAKLTR010000012">
    <property type="protein sequence ID" value="MCG2616159.1"/>
    <property type="molecule type" value="Genomic_DNA"/>
</dbReference>
<feature type="transmembrane region" description="Helical" evidence="1">
    <location>
        <begin position="12"/>
        <end position="39"/>
    </location>
</feature>
<accession>A0ABS9KUY5</accession>
<dbReference type="Proteomes" id="UP001165367">
    <property type="component" value="Unassembled WGS sequence"/>
</dbReference>
<gene>
    <name evidence="2" type="ORF">LZZ85_17815</name>
</gene>
<dbReference type="Pfam" id="PF03929">
    <property type="entry name" value="PepSY_TM"/>
    <property type="match status" value="1"/>
</dbReference>
<protein>
    <submittedName>
        <fullName evidence="2">PepSY domain-containing protein</fullName>
    </submittedName>
</protein>
<keyword evidence="3" id="KW-1185">Reference proteome</keyword>
<evidence type="ECO:0000313" key="2">
    <source>
        <dbReference type="EMBL" id="MCG2616159.1"/>
    </source>
</evidence>
<keyword evidence="1" id="KW-1133">Transmembrane helix</keyword>
<reference evidence="2" key="1">
    <citation type="submission" date="2022-01" db="EMBL/GenBank/DDBJ databases">
        <authorList>
            <person name="Jo J.-H."/>
            <person name="Im W.-T."/>
        </authorList>
    </citation>
    <scope>NUCLEOTIDE SEQUENCE</scope>
    <source>
        <strain evidence="2">NA20</strain>
    </source>
</reference>
<comment type="caution">
    <text evidence="2">The sequence shown here is derived from an EMBL/GenBank/DDBJ whole genome shotgun (WGS) entry which is preliminary data.</text>
</comment>
<feature type="transmembrane region" description="Helical" evidence="1">
    <location>
        <begin position="149"/>
        <end position="169"/>
    </location>
</feature>
<keyword evidence="1" id="KW-0472">Membrane</keyword>